<feature type="transmembrane region" description="Helical" evidence="1">
    <location>
        <begin position="17"/>
        <end position="35"/>
    </location>
</feature>
<organism evidence="2 3">
    <name type="scientific">Paenibacillus aurantiacus</name>
    <dbReference type="NCBI Taxonomy" id="1936118"/>
    <lineage>
        <taxon>Bacteria</taxon>
        <taxon>Bacillati</taxon>
        <taxon>Bacillota</taxon>
        <taxon>Bacilli</taxon>
        <taxon>Bacillales</taxon>
        <taxon>Paenibacillaceae</taxon>
        <taxon>Paenibacillus</taxon>
    </lineage>
</organism>
<name>A0ABV5KVG8_9BACL</name>
<evidence type="ECO:0000313" key="2">
    <source>
        <dbReference type="EMBL" id="MFB9329217.1"/>
    </source>
</evidence>
<comment type="caution">
    <text evidence="2">The sequence shown here is derived from an EMBL/GenBank/DDBJ whole genome shotgun (WGS) entry which is preliminary data.</text>
</comment>
<keyword evidence="1" id="KW-0812">Transmembrane</keyword>
<proteinExistence type="predicted"/>
<dbReference type="Proteomes" id="UP001589747">
    <property type="component" value="Unassembled WGS sequence"/>
</dbReference>
<keyword evidence="1" id="KW-1133">Transmembrane helix</keyword>
<evidence type="ECO:0000313" key="3">
    <source>
        <dbReference type="Proteomes" id="UP001589747"/>
    </source>
</evidence>
<dbReference type="PANTHER" id="PTHR37305:SF2">
    <property type="entry name" value="BACITRACIN TRANSPORT PERMEASE PROTEIN BCRB"/>
    <property type="match status" value="1"/>
</dbReference>
<accession>A0ABV5KVG8</accession>
<dbReference type="Pfam" id="PF12679">
    <property type="entry name" value="ABC2_membrane_2"/>
    <property type="match status" value="1"/>
</dbReference>
<dbReference type="PANTHER" id="PTHR37305">
    <property type="entry name" value="INTEGRAL MEMBRANE PROTEIN-RELATED"/>
    <property type="match status" value="1"/>
</dbReference>
<feature type="transmembrane region" description="Helical" evidence="1">
    <location>
        <begin position="77"/>
        <end position="99"/>
    </location>
</feature>
<sequence length="271" mass="28759">MSTALYARMLHLHRKTIVNYGIGSAFYILLMFWLYPAVADNSASIDELLQALPPGLSQAFGFESGFGSAQSFIAGEYYGLIFVLLLSVYTVLLSTQLIAKLVDQGAMASLLSAPITRWRLALSQAAVLVTGLVAIVGTTTMAGFAGSAWFLGETAAFDGMRFVAMNAMALLLFFAIGGIAFLISCCSDDEKRALSLSGFIAFALFTLDLLGKLSEGTAWLRSLSLFALYRPGDIAGGAGGDALLAGCVLLLVGIAAFALGIYRFSRRDLPL</sequence>
<feature type="transmembrane region" description="Helical" evidence="1">
    <location>
        <begin position="242"/>
        <end position="262"/>
    </location>
</feature>
<protein>
    <submittedName>
        <fullName evidence="2">ABC transporter permease subunit</fullName>
    </submittedName>
</protein>
<feature type="transmembrane region" description="Helical" evidence="1">
    <location>
        <begin position="193"/>
        <end position="211"/>
    </location>
</feature>
<feature type="transmembrane region" description="Helical" evidence="1">
    <location>
        <begin position="163"/>
        <end position="186"/>
    </location>
</feature>
<evidence type="ECO:0000256" key="1">
    <source>
        <dbReference type="SAM" id="Phobius"/>
    </source>
</evidence>
<dbReference type="EMBL" id="JBHMDO010000041">
    <property type="protein sequence ID" value="MFB9329217.1"/>
    <property type="molecule type" value="Genomic_DNA"/>
</dbReference>
<keyword evidence="3" id="KW-1185">Reference proteome</keyword>
<gene>
    <name evidence="2" type="ORF">ACFFSY_25050</name>
</gene>
<feature type="transmembrane region" description="Helical" evidence="1">
    <location>
        <begin position="120"/>
        <end position="151"/>
    </location>
</feature>
<dbReference type="RefSeq" id="WP_377499287.1">
    <property type="nucleotide sequence ID" value="NZ_JBHMDO010000041.1"/>
</dbReference>
<reference evidence="2 3" key="1">
    <citation type="submission" date="2024-09" db="EMBL/GenBank/DDBJ databases">
        <authorList>
            <person name="Sun Q."/>
            <person name="Mori K."/>
        </authorList>
    </citation>
    <scope>NUCLEOTIDE SEQUENCE [LARGE SCALE GENOMIC DNA]</scope>
    <source>
        <strain evidence="2 3">TISTR 2452</strain>
    </source>
</reference>
<keyword evidence="1" id="KW-0472">Membrane</keyword>